<keyword evidence="1 2" id="KW-0732">Signal</keyword>
<dbReference type="PANTHER" id="PTHR31181">
    <property type="entry name" value="EGG CELL-SECRETED PROTEIN 1.4"/>
    <property type="match status" value="1"/>
</dbReference>
<dbReference type="PANTHER" id="PTHR31181:SF51">
    <property type="entry name" value="EGG CELL-SECRETED PROTEIN 1.4"/>
    <property type="match status" value="1"/>
</dbReference>
<dbReference type="GO" id="GO:0005576">
    <property type="term" value="C:extracellular region"/>
    <property type="evidence" value="ECO:0007669"/>
    <property type="project" value="TreeGrafter"/>
</dbReference>
<evidence type="ECO:0000256" key="1">
    <source>
        <dbReference type="ARBA" id="ARBA00022729"/>
    </source>
</evidence>
<organism evidence="4 5">
    <name type="scientific">Linum trigynum</name>
    <dbReference type="NCBI Taxonomy" id="586398"/>
    <lineage>
        <taxon>Eukaryota</taxon>
        <taxon>Viridiplantae</taxon>
        <taxon>Streptophyta</taxon>
        <taxon>Embryophyta</taxon>
        <taxon>Tracheophyta</taxon>
        <taxon>Spermatophyta</taxon>
        <taxon>Magnoliopsida</taxon>
        <taxon>eudicotyledons</taxon>
        <taxon>Gunneridae</taxon>
        <taxon>Pentapetalae</taxon>
        <taxon>rosids</taxon>
        <taxon>fabids</taxon>
        <taxon>Malpighiales</taxon>
        <taxon>Linaceae</taxon>
        <taxon>Linum</taxon>
    </lineage>
</organism>
<evidence type="ECO:0000259" key="3">
    <source>
        <dbReference type="Pfam" id="PF05617"/>
    </source>
</evidence>
<evidence type="ECO:0000313" key="4">
    <source>
        <dbReference type="EMBL" id="CAL1404557.1"/>
    </source>
</evidence>
<dbReference type="GO" id="GO:0009567">
    <property type="term" value="P:double fertilization forming a zygote and endosperm"/>
    <property type="evidence" value="ECO:0007669"/>
    <property type="project" value="TreeGrafter"/>
</dbReference>
<dbReference type="GO" id="GO:0080155">
    <property type="term" value="P:regulation of double fertilization forming a zygote and endosperm"/>
    <property type="evidence" value="ECO:0007669"/>
    <property type="project" value="TreeGrafter"/>
</dbReference>
<feature type="signal peptide" evidence="2">
    <location>
        <begin position="1"/>
        <end position="25"/>
    </location>
</feature>
<feature type="chain" id="PRO_5043999252" description="Prolamin-like domain-containing protein" evidence="2">
    <location>
        <begin position="26"/>
        <end position="134"/>
    </location>
</feature>
<name>A0AAV2G335_9ROSI</name>
<dbReference type="GO" id="GO:0031982">
    <property type="term" value="C:vesicle"/>
    <property type="evidence" value="ECO:0007669"/>
    <property type="project" value="TreeGrafter"/>
</dbReference>
<reference evidence="4 5" key="1">
    <citation type="submission" date="2024-04" db="EMBL/GenBank/DDBJ databases">
        <authorList>
            <person name="Fracassetti M."/>
        </authorList>
    </citation>
    <scope>NUCLEOTIDE SEQUENCE [LARGE SCALE GENOMIC DNA]</scope>
</reference>
<dbReference type="InterPro" id="IPR008502">
    <property type="entry name" value="Prolamin-like"/>
</dbReference>
<feature type="domain" description="Prolamin-like" evidence="3">
    <location>
        <begin position="56"/>
        <end position="118"/>
    </location>
</feature>
<evidence type="ECO:0000256" key="2">
    <source>
        <dbReference type="SAM" id="SignalP"/>
    </source>
</evidence>
<dbReference type="Proteomes" id="UP001497516">
    <property type="component" value="Chromosome 7"/>
</dbReference>
<sequence length="134" mass="13704">MAAVQFRLIVTTSILLVAATVLSSSATIDSAVADLHSTATTTTVSTTKVEPELAMECWGAMLKVPSCVGDIAKVVMGDVGAIFGLGKPCCKAFLSLTDDCKIKVFQNLKFLPVIESFCAAITGGGGSGSSPRSG</sequence>
<dbReference type="AlphaFoldDB" id="A0AAV2G335"/>
<accession>A0AAV2G335</accession>
<dbReference type="EMBL" id="OZ034820">
    <property type="protein sequence ID" value="CAL1404557.1"/>
    <property type="molecule type" value="Genomic_DNA"/>
</dbReference>
<keyword evidence="5" id="KW-1185">Reference proteome</keyword>
<gene>
    <name evidence="4" type="ORF">LTRI10_LOCUS44401</name>
</gene>
<proteinExistence type="predicted"/>
<protein>
    <recommendedName>
        <fullName evidence="3">Prolamin-like domain-containing protein</fullName>
    </recommendedName>
</protein>
<evidence type="ECO:0000313" key="5">
    <source>
        <dbReference type="Proteomes" id="UP001497516"/>
    </source>
</evidence>
<dbReference type="Pfam" id="PF05617">
    <property type="entry name" value="Prolamin_like"/>
    <property type="match status" value="1"/>
</dbReference>
<dbReference type="GO" id="GO:2000008">
    <property type="term" value="P:regulation of protein localization to cell surface"/>
    <property type="evidence" value="ECO:0007669"/>
    <property type="project" value="TreeGrafter"/>
</dbReference>